<protein>
    <submittedName>
        <fullName evidence="3">MCE family protein</fullName>
    </submittedName>
</protein>
<name>A0ABW7Z556_9ACTN</name>
<dbReference type="InterPro" id="IPR005693">
    <property type="entry name" value="Mce"/>
</dbReference>
<dbReference type="RefSeq" id="WP_397086735.1">
    <property type="nucleotide sequence ID" value="NZ_JBITGY010000009.1"/>
</dbReference>
<dbReference type="PANTHER" id="PTHR33371">
    <property type="entry name" value="INTERMEMBRANE PHOSPHOLIPID TRANSPORT SYSTEM BINDING PROTEIN MLAD-RELATED"/>
    <property type="match status" value="1"/>
</dbReference>
<dbReference type="InterPro" id="IPR003399">
    <property type="entry name" value="Mce/MlaD"/>
</dbReference>
<proteinExistence type="predicted"/>
<feature type="domain" description="Mammalian cell entry C-terminal" evidence="2">
    <location>
        <begin position="121"/>
        <end position="300"/>
    </location>
</feature>
<organism evidence="3 4">
    <name type="scientific">Nonomuraea typhae</name>
    <dbReference type="NCBI Taxonomy" id="2603600"/>
    <lineage>
        <taxon>Bacteria</taxon>
        <taxon>Bacillati</taxon>
        <taxon>Actinomycetota</taxon>
        <taxon>Actinomycetes</taxon>
        <taxon>Streptosporangiales</taxon>
        <taxon>Streptosporangiaceae</taxon>
        <taxon>Nonomuraea</taxon>
    </lineage>
</organism>
<keyword evidence="4" id="KW-1185">Reference proteome</keyword>
<sequence length="329" mass="35045">MPLTPFRRRDPVPLGLAGLAVAAALVAGVLAVPELSTGPVRTAVFAESAGLRPGEDVLAAGVKIGEVGSVTLDGAHVIVAMRLDREVPLGSRTRAHIRLATLLGAHHVVLESHGPGRLDRPIPLDRTSVPYEIVPAVGDLARSAARIDAGALRQALDTLAQTVDASSPEIRASVQGLGRLARTISSRDDELRQLVRHAETVTGLVAGRDQELRALVKDGDLLLREIAARRAVIHSLLVNTLELTAEIDGLIADNRHTLAPALKQLRAFVAVLRRNEENLDRSLSLLAPFTRQFTDAVGNGRWFDAIVQNLLPLPASVRPPDRTLGGLAP</sequence>
<dbReference type="InterPro" id="IPR024516">
    <property type="entry name" value="Mce_C"/>
</dbReference>
<evidence type="ECO:0000259" key="2">
    <source>
        <dbReference type="Pfam" id="PF11887"/>
    </source>
</evidence>
<dbReference type="PRINTS" id="PR01782">
    <property type="entry name" value="MCEVIRFACTOR"/>
</dbReference>
<reference evidence="3 4" key="1">
    <citation type="submission" date="2024-10" db="EMBL/GenBank/DDBJ databases">
        <title>The Natural Products Discovery Center: Release of the First 8490 Sequenced Strains for Exploring Actinobacteria Biosynthetic Diversity.</title>
        <authorList>
            <person name="Kalkreuter E."/>
            <person name="Kautsar S.A."/>
            <person name="Yang D."/>
            <person name="Bader C.D."/>
            <person name="Teijaro C.N."/>
            <person name="Fluegel L."/>
            <person name="Davis C.M."/>
            <person name="Simpson J.R."/>
            <person name="Lauterbach L."/>
            <person name="Steele A.D."/>
            <person name="Gui C."/>
            <person name="Meng S."/>
            <person name="Li G."/>
            <person name="Viehrig K."/>
            <person name="Ye F."/>
            <person name="Su P."/>
            <person name="Kiefer A.F."/>
            <person name="Nichols A."/>
            <person name="Cepeda A.J."/>
            <person name="Yan W."/>
            <person name="Fan B."/>
            <person name="Jiang Y."/>
            <person name="Adhikari A."/>
            <person name="Zheng C.-J."/>
            <person name="Schuster L."/>
            <person name="Cowan T.M."/>
            <person name="Smanski M.J."/>
            <person name="Chevrette M.G."/>
            <person name="De Carvalho L.P.S."/>
            <person name="Shen B."/>
        </authorList>
    </citation>
    <scope>NUCLEOTIDE SEQUENCE [LARGE SCALE GENOMIC DNA]</scope>
    <source>
        <strain evidence="3 4">NPDC050545</strain>
    </source>
</reference>
<dbReference type="InterPro" id="IPR052336">
    <property type="entry name" value="MlaD_Phospholipid_Transporter"/>
</dbReference>
<dbReference type="NCBIfam" id="TIGR00996">
    <property type="entry name" value="Mtu_fam_mce"/>
    <property type="match status" value="1"/>
</dbReference>
<accession>A0ABW7Z556</accession>
<dbReference type="PANTHER" id="PTHR33371:SF18">
    <property type="entry name" value="MCE-FAMILY PROTEIN MCE3C"/>
    <property type="match status" value="1"/>
</dbReference>
<dbReference type="EMBL" id="JBITGY010000009">
    <property type="protein sequence ID" value="MFI6501859.1"/>
    <property type="molecule type" value="Genomic_DNA"/>
</dbReference>
<evidence type="ECO:0000313" key="4">
    <source>
        <dbReference type="Proteomes" id="UP001612741"/>
    </source>
</evidence>
<dbReference type="Proteomes" id="UP001612741">
    <property type="component" value="Unassembled WGS sequence"/>
</dbReference>
<gene>
    <name evidence="3" type="ORF">ACIBG2_31070</name>
</gene>
<dbReference type="Pfam" id="PF11887">
    <property type="entry name" value="Mce4_CUP1"/>
    <property type="match status" value="1"/>
</dbReference>
<dbReference type="Pfam" id="PF02470">
    <property type="entry name" value="MlaD"/>
    <property type="match status" value="1"/>
</dbReference>
<feature type="domain" description="Mce/MlaD" evidence="1">
    <location>
        <begin position="42"/>
        <end position="111"/>
    </location>
</feature>
<evidence type="ECO:0000313" key="3">
    <source>
        <dbReference type="EMBL" id="MFI6501859.1"/>
    </source>
</evidence>
<comment type="caution">
    <text evidence="3">The sequence shown here is derived from an EMBL/GenBank/DDBJ whole genome shotgun (WGS) entry which is preliminary data.</text>
</comment>
<evidence type="ECO:0000259" key="1">
    <source>
        <dbReference type="Pfam" id="PF02470"/>
    </source>
</evidence>